<dbReference type="GO" id="GO:0005886">
    <property type="term" value="C:plasma membrane"/>
    <property type="evidence" value="ECO:0007669"/>
    <property type="project" value="UniProtKB-SubCell"/>
</dbReference>
<comment type="caution">
    <text evidence="10">The sequence shown here is derived from an EMBL/GenBank/DDBJ whole genome shotgun (WGS) entry which is preliminary data.</text>
</comment>
<evidence type="ECO:0000256" key="5">
    <source>
        <dbReference type="ARBA" id="ARBA00023136"/>
    </source>
</evidence>
<evidence type="ECO:0000313" key="10">
    <source>
        <dbReference type="EMBL" id="MBK1876856.1"/>
    </source>
</evidence>
<sequence length="819" mass="90696">MSFTNDLKVGMRQFGRNPGSMIMAIMAFSLGLGLVGLMLTLVFGVVKGHPENIDFDEIYVLQWDESTRHLWKSGGQFGFIRPKDFRDIDERQEVFENFAFMRNHTFNVVIDKYAERFEGSFVSHDLFDTLGVKPHLGSFFQKGDDEPDRLKKAVISYDIWKNHFESRETIIGQSFNINGQAATIIGVAPEGFDFPSRNDVWMNDTTDYINMSRIDGNGLFVLATLKEGQTLASALAPMNTIAKSMSEEYPETNTGYIAFEITPLSENFIGEDFPRMVYILVACSLMVLLIACTNVANLTLSRATTRVKELAIRASLGGKRQRLVFQMLVEGLAVAFFGGIGGLIIAIWTSKMIWAFVLSASYANPPRWMSMDVDLTTIGYLALITLVASIIASIVPALRASRTDVNEILKDNSRGASSLKMGVFSKILVLAQLSVSCGLLIATTAMVNGAKEAAVFEPPYDPSEIMTARFDFPESYFPGEQRGEAIRRLQELMELNPNLEGVGFSTSVDMLFNWDSRWALRGREAATREDYIQARNEIVSDNYFELLDIPILYGRGFEAMDRGENAEKVCVINEQLAKRLWPDDIQDAIGQQIRDVYSDTIPWSTIIGIVPDTKMAGPGANKTDEQLGGVYRPLSSANDQPSLTVFAKTGGNPTAQADQIRAILHNEDESFALYRIKTVASAVKESQFGVIFFRNIFGMFGAAAFLLASIGVYGVMDFSIRQKFQEYSIRQALGAGRQTIFKHVFKMSSWQIILGVVIGSAIGYGILGLMTQNQMVSPSANPAIFIIPILLIVGVSIAALYAPARYVVNANLADTLRGE</sequence>
<feature type="transmembrane region" description="Helical" evidence="7">
    <location>
        <begin position="21"/>
        <end position="46"/>
    </location>
</feature>
<feature type="transmembrane region" description="Helical" evidence="7">
    <location>
        <begin position="419"/>
        <end position="442"/>
    </location>
</feature>
<dbReference type="PANTHER" id="PTHR30572:SF4">
    <property type="entry name" value="ABC TRANSPORTER PERMEASE YTRF"/>
    <property type="match status" value="1"/>
</dbReference>
<keyword evidence="5 7" id="KW-0472">Membrane</keyword>
<feature type="transmembrane region" description="Helical" evidence="7">
    <location>
        <begin position="276"/>
        <end position="300"/>
    </location>
</feature>
<evidence type="ECO:0000256" key="4">
    <source>
        <dbReference type="ARBA" id="ARBA00022989"/>
    </source>
</evidence>
<keyword evidence="2" id="KW-1003">Cell membrane</keyword>
<accession>A0A934RXX5</accession>
<dbReference type="EMBL" id="JAENIL010000012">
    <property type="protein sequence ID" value="MBK1876856.1"/>
    <property type="molecule type" value="Genomic_DNA"/>
</dbReference>
<feature type="domain" description="MacB-like periplasmic core" evidence="9">
    <location>
        <begin position="22"/>
        <end position="236"/>
    </location>
</feature>
<keyword evidence="11" id="KW-1185">Reference proteome</keyword>
<evidence type="ECO:0000256" key="1">
    <source>
        <dbReference type="ARBA" id="ARBA00004651"/>
    </source>
</evidence>
<feature type="transmembrane region" description="Helical" evidence="7">
    <location>
        <begin position="377"/>
        <end position="398"/>
    </location>
</feature>
<feature type="transmembrane region" description="Helical" evidence="7">
    <location>
        <begin position="328"/>
        <end position="357"/>
    </location>
</feature>
<dbReference type="PANTHER" id="PTHR30572">
    <property type="entry name" value="MEMBRANE COMPONENT OF TRANSPORTER-RELATED"/>
    <property type="match status" value="1"/>
</dbReference>
<feature type="domain" description="MacB-like periplasmic core" evidence="9">
    <location>
        <begin position="434"/>
        <end position="662"/>
    </location>
</feature>
<dbReference type="InterPro" id="IPR025857">
    <property type="entry name" value="MacB_PCD"/>
</dbReference>
<dbReference type="RefSeq" id="WP_200355069.1">
    <property type="nucleotide sequence ID" value="NZ_JAENIL010000012.1"/>
</dbReference>
<feature type="domain" description="ABC3 transporter permease C-terminal" evidence="8">
    <location>
        <begin position="699"/>
        <end position="811"/>
    </location>
</feature>
<reference evidence="10" key="1">
    <citation type="submission" date="2021-01" db="EMBL/GenBank/DDBJ databases">
        <title>Modified the classification status of verrucomicrobia.</title>
        <authorList>
            <person name="Feng X."/>
        </authorList>
    </citation>
    <scope>NUCLEOTIDE SEQUENCE</scope>
    <source>
        <strain evidence="10">KCTC 13126</strain>
    </source>
</reference>
<dbReference type="GO" id="GO:0022857">
    <property type="term" value="F:transmembrane transporter activity"/>
    <property type="evidence" value="ECO:0007669"/>
    <property type="project" value="TreeGrafter"/>
</dbReference>
<gene>
    <name evidence="10" type="ORF">JIN87_08255</name>
</gene>
<proteinExistence type="inferred from homology"/>
<dbReference type="Pfam" id="PF12704">
    <property type="entry name" value="MacB_PCD"/>
    <property type="match status" value="2"/>
</dbReference>
<feature type="transmembrane region" description="Helical" evidence="7">
    <location>
        <begin position="783"/>
        <end position="802"/>
    </location>
</feature>
<feature type="transmembrane region" description="Helical" evidence="7">
    <location>
        <begin position="696"/>
        <end position="716"/>
    </location>
</feature>
<feature type="transmembrane region" description="Helical" evidence="7">
    <location>
        <begin position="752"/>
        <end position="771"/>
    </location>
</feature>
<dbReference type="Proteomes" id="UP000617628">
    <property type="component" value="Unassembled WGS sequence"/>
</dbReference>
<dbReference type="InterPro" id="IPR050250">
    <property type="entry name" value="Macrolide_Exporter_MacB"/>
</dbReference>
<comment type="subcellular location">
    <subcellularLocation>
        <location evidence="1">Cell membrane</location>
        <topology evidence="1">Multi-pass membrane protein</topology>
    </subcellularLocation>
</comment>
<keyword evidence="3 7" id="KW-0812">Transmembrane</keyword>
<evidence type="ECO:0000256" key="3">
    <source>
        <dbReference type="ARBA" id="ARBA00022692"/>
    </source>
</evidence>
<evidence type="ECO:0000256" key="2">
    <source>
        <dbReference type="ARBA" id="ARBA00022475"/>
    </source>
</evidence>
<dbReference type="AlphaFoldDB" id="A0A934RXX5"/>
<evidence type="ECO:0000259" key="8">
    <source>
        <dbReference type="Pfam" id="PF02687"/>
    </source>
</evidence>
<evidence type="ECO:0000256" key="6">
    <source>
        <dbReference type="ARBA" id="ARBA00038076"/>
    </source>
</evidence>
<name>A0A934RXX5_9BACT</name>
<evidence type="ECO:0000256" key="7">
    <source>
        <dbReference type="SAM" id="Phobius"/>
    </source>
</evidence>
<protein>
    <submittedName>
        <fullName evidence="10">ABC transporter permease</fullName>
    </submittedName>
</protein>
<organism evidence="10 11">
    <name type="scientific">Pelagicoccus mobilis</name>
    <dbReference type="NCBI Taxonomy" id="415221"/>
    <lineage>
        <taxon>Bacteria</taxon>
        <taxon>Pseudomonadati</taxon>
        <taxon>Verrucomicrobiota</taxon>
        <taxon>Opitutia</taxon>
        <taxon>Puniceicoccales</taxon>
        <taxon>Pelagicoccaceae</taxon>
        <taxon>Pelagicoccus</taxon>
    </lineage>
</organism>
<feature type="domain" description="ABC3 transporter permease C-terminal" evidence="8">
    <location>
        <begin position="284"/>
        <end position="403"/>
    </location>
</feature>
<evidence type="ECO:0000313" key="11">
    <source>
        <dbReference type="Proteomes" id="UP000617628"/>
    </source>
</evidence>
<dbReference type="Pfam" id="PF02687">
    <property type="entry name" value="FtsX"/>
    <property type="match status" value="2"/>
</dbReference>
<dbReference type="InterPro" id="IPR003838">
    <property type="entry name" value="ABC3_permease_C"/>
</dbReference>
<keyword evidence="4 7" id="KW-1133">Transmembrane helix</keyword>
<evidence type="ECO:0000259" key="9">
    <source>
        <dbReference type="Pfam" id="PF12704"/>
    </source>
</evidence>
<comment type="similarity">
    <text evidence="6">Belongs to the ABC-4 integral membrane protein family.</text>
</comment>